<dbReference type="GO" id="GO:0016887">
    <property type="term" value="F:ATP hydrolysis activity"/>
    <property type="evidence" value="ECO:0007669"/>
    <property type="project" value="InterPro"/>
</dbReference>
<keyword evidence="3" id="KW-0547">Nucleotide-binding</keyword>
<name>J1GW72_9ACTO</name>
<dbReference type="Gene3D" id="3.40.50.300">
    <property type="entry name" value="P-loop containing nucleotide triphosphate hydrolases"/>
    <property type="match status" value="1"/>
</dbReference>
<dbReference type="CDD" id="cd03220">
    <property type="entry name" value="ABC_KpsT_Wzt"/>
    <property type="match status" value="1"/>
</dbReference>
<keyword evidence="2" id="KW-0813">Transport</keyword>
<dbReference type="CDD" id="cd10147">
    <property type="entry name" value="Wzt_C-like"/>
    <property type="match status" value="1"/>
</dbReference>
<keyword evidence="4 7" id="KW-0067">ATP-binding</keyword>
<dbReference type="InterPro" id="IPR027417">
    <property type="entry name" value="P-loop_NTPase"/>
</dbReference>
<dbReference type="InterPro" id="IPR050683">
    <property type="entry name" value="Bact_Polysacc_Export_ATP-bd"/>
</dbReference>
<dbReference type="RefSeq" id="WP_005872222.1">
    <property type="nucleotide sequence ID" value="NZ_AKFS01000280.1"/>
</dbReference>
<proteinExistence type="inferred from homology"/>
<dbReference type="PANTHER" id="PTHR46743">
    <property type="entry name" value="TEICHOIC ACIDS EXPORT ATP-BINDING PROTEIN TAGH"/>
    <property type="match status" value="1"/>
</dbReference>
<evidence type="ECO:0000256" key="3">
    <source>
        <dbReference type="ARBA" id="ARBA00022741"/>
    </source>
</evidence>
<dbReference type="PROSITE" id="PS50893">
    <property type="entry name" value="ABC_TRANSPORTER_2"/>
    <property type="match status" value="1"/>
</dbReference>
<dbReference type="GO" id="GO:0140359">
    <property type="term" value="F:ABC-type transporter activity"/>
    <property type="evidence" value="ECO:0007669"/>
    <property type="project" value="InterPro"/>
</dbReference>
<sequence length="438" mass="47754">MTNAISISEVSKRFRIYKNRNQSLKGAFLQRSRAQFEEFWALSDVSFDIPQGKTFGLLGHNGSGKSTLLKCIARILAPDKGSIATTGRMAAMLEVGSGFHPELSGRENIYLNGAILGMGRREIDSKLDAIIDFSGVERFIDQPVKNYSSGMYVRLGFSVSIHVEPDILLVDEVLAVGDMEFQNKCMDKFAQLKDQGRTVVVVSHGLEQMRTFCDQAAWLDHGRMVAVGTAAEVIDTYSDVAHHAVEVPGGGTRFGSGEAQITRIDVLDEAGESVSLVYPGQRLRLRLHYRAQERVEGPVFGASVDTREGTWVWGLHGVDATYVPSAIEPGEGHLDIVIPHLALNPGSYTLSAAIQNRDMTAVIDALQKARRFDVLPGPGMESGGLVILGASFEGLTPSAPMLDIPKRGKADFDRLARQQVQQADSLAQQEDPQADPDE</sequence>
<feature type="compositionally biased region" description="Low complexity" evidence="5">
    <location>
        <begin position="418"/>
        <end position="429"/>
    </location>
</feature>
<dbReference type="GO" id="GO:0016020">
    <property type="term" value="C:membrane"/>
    <property type="evidence" value="ECO:0007669"/>
    <property type="project" value="InterPro"/>
</dbReference>
<evidence type="ECO:0000256" key="1">
    <source>
        <dbReference type="ARBA" id="ARBA00005417"/>
    </source>
</evidence>
<reference evidence="7 8" key="1">
    <citation type="submission" date="2012-05" db="EMBL/GenBank/DDBJ databases">
        <authorList>
            <person name="Harkins D.M."/>
            <person name="Madupu R."/>
            <person name="Durkin A.S."/>
            <person name="Torralba M."/>
            <person name="Methe B."/>
            <person name="Sutton G.G."/>
            <person name="Nelson K.E."/>
        </authorList>
    </citation>
    <scope>NUCLEOTIDE SEQUENCE [LARGE SCALE GENOMIC DNA]</scope>
    <source>
        <strain evidence="7 8">F0490</strain>
    </source>
</reference>
<dbReference type="SUPFAM" id="SSF52540">
    <property type="entry name" value="P-loop containing nucleoside triphosphate hydrolases"/>
    <property type="match status" value="1"/>
</dbReference>
<accession>J1GW72</accession>
<keyword evidence="8" id="KW-1185">Reference proteome</keyword>
<dbReference type="SMART" id="SM00382">
    <property type="entry name" value="AAA"/>
    <property type="match status" value="1"/>
</dbReference>
<gene>
    <name evidence="7" type="ORF">HMPREF1317_1149</name>
</gene>
<evidence type="ECO:0000313" key="8">
    <source>
        <dbReference type="Proteomes" id="UP000004578"/>
    </source>
</evidence>
<evidence type="ECO:0000259" key="6">
    <source>
        <dbReference type="PROSITE" id="PS50893"/>
    </source>
</evidence>
<evidence type="ECO:0000256" key="5">
    <source>
        <dbReference type="SAM" id="MobiDB-lite"/>
    </source>
</evidence>
<dbReference type="PANTHER" id="PTHR46743:SF2">
    <property type="entry name" value="TEICHOIC ACIDS EXPORT ATP-BINDING PROTEIN TAGH"/>
    <property type="match status" value="1"/>
</dbReference>
<dbReference type="InterPro" id="IPR029439">
    <property type="entry name" value="Wzt_C"/>
</dbReference>
<dbReference type="GO" id="GO:0005524">
    <property type="term" value="F:ATP binding"/>
    <property type="evidence" value="ECO:0007669"/>
    <property type="project" value="UniProtKB-KW"/>
</dbReference>
<comment type="similarity">
    <text evidence="1">Belongs to the ABC transporter superfamily.</text>
</comment>
<evidence type="ECO:0000256" key="4">
    <source>
        <dbReference type="ARBA" id="ARBA00022840"/>
    </source>
</evidence>
<dbReference type="Gene3D" id="2.70.50.60">
    <property type="entry name" value="abc- transporter (atp binding component) like domain"/>
    <property type="match status" value="1"/>
</dbReference>
<dbReference type="InterPro" id="IPR003439">
    <property type="entry name" value="ABC_transporter-like_ATP-bd"/>
</dbReference>
<dbReference type="Proteomes" id="UP000004578">
    <property type="component" value="Unassembled WGS sequence"/>
</dbReference>
<dbReference type="AlphaFoldDB" id="J1GW72"/>
<dbReference type="EMBL" id="AKFS01000280">
    <property type="protein sequence ID" value="EJF37350.1"/>
    <property type="molecule type" value="Genomic_DNA"/>
</dbReference>
<evidence type="ECO:0000256" key="2">
    <source>
        <dbReference type="ARBA" id="ARBA00022448"/>
    </source>
</evidence>
<protein>
    <submittedName>
        <fullName evidence="7">ABC transporter, ATP-binding protein</fullName>
    </submittedName>
</protein>
<comment type="caution">
    <text evidence="7">The sequence shown here is derived from an EMBL/GenBank/DDBJ whole genome shotgun (WGS) entry which is preliminary data.</text>
</comment>
<feature type="domain" description="ABC transporter" evidence="6">
    <location>
        <begin position="24"/>
        <end position="246"/>
    </location>
</feature>
<dbReference type="Pfam" id="PF14524">
    <property type="entry name" value="Wzt_C"/>
    <property type="match status" value="1"/>
</dbReference>
<dbReference type="InterPro" id="IPR015860">
    <property type="entry name" value="ABC_transpr_TagH-like"/>
</dbReference>
<evidence type="ECO:0000313" key="7">
    <source>
        <dbReference type="EMBL" id="EJF37350.1"/>
    </source>
</evidence>
<dbReference type="OrthoDB" id="9778870at2"/>
<feature type="region of interest" description="Disordered" evidence="5">
    <location>
        <begin position="418"/>
        <end position="438"/>
    </location>
</feature>
<dbReference type="InterPro" id="IPR003593">
    <property type="entry name" value="AAA+_ATPase"/>
</dbReference>
<dbReference type="Pfam" id="PF00005">
    <property type="entry name" value="ABC_tran"/>
    <property type="match status" value="1"/>
</dbReference>
<dbReference type="PATRIC" id="fig|1125717.3.peg.1753"/>
<organism evidence="7 8">
    <name type="scientific">Schaalia georgiae F0490</name>
    <dbReference type="NCBI Taxonomy" id="1125717"/>
    <lineage>
        <taxon>Bacteria</taxon>
        <taxon>Bacillati</taxon>
        <taxon>Actinomycetota</taxon>
        <taxon>Actinomycetes</taxon>
        <taxon>Actinomycetales</taxon>
        <taxon>Actinomycetaceae</taxon>
        <taxon>Schaalia</taxon>
    </lineage>
</organism>